<accession>A0A9P6F4F8</accession>
<comment type="caution">
    <text evidence="3">The sequence shown here is derived from an EMBL/GenBank/DDBJ whole genome shotgun (WGS) entry which is preliminary data.</text>
</comment>
<proteinExistence type="predicted"/>
<dbReference type="GO" id="GO:0016020">
    <property type="term" value="C:membrane"/>
    <property type="evidence" value="ECO:0007669"/>
    <property type="project" value="TreeGrafter"/>
</dbReference>
<keyword evidence="2 3" id="KW-0067">ATP-binding</keyword>
<dbReference type="InterPro" id="IPR027417">
    <property type="entry name" value="P-loop_NTPase"/>
</dbReference>
<dbReference type="InterPro" id="IPR050173">
    <property type="entry name" value="ABC_transporter_C-like"/>
</dbReference>
<dbReference type="EMBL" id="JAAAXW010000147">
    <property type="protein sequence ID" value="KAF9542095.1"/>
    <property type="molecule type" value="Genomic_DNA"/>
</dbReference>
<reference evidence="3" key="1">
    <citation type="journal article" date="2020" name="Fungal Divers.">
        <title>Resolving the Mortierellaceae phylogeny through synthesis of multi-gene phylogenetics and phylogenomics.</title>
        <authorList>
            <person name="Vandepol N."/>
            <person name="Liber J."/>
            <person name="Desiro A."/>
            <person name="Na H."/>
            <person name="Kennedy M."/>
            <person name="Barry K."/>
            <person name="Grigoriev I.V."/>
            <person name="Miller A.N."/>
            <person name="O'Donnell K."/>
            <person name="Stajich J.E."/>
            <person name="Bonito G."/>
        </authorList>
    </citation>
    <scope>NUCLEOTIDE SEQUENCE</scope>
    <source>
        <strain evidence="3">NRRL 2591</strain>
    </source>
</reference>
<dbReference type="PANTHER" id="PTHR24223">
    <property type="entry name" value="ATP-BINDING CASSETTE SUB-FAMILY C"/>
    <property type="match status" value="1"/>
</dbReference>
<organism evidence="3 4">
    <name type="scientific">Mortierella hygrophila</name>
    <dbReference type="NCBI Taxonomy" id="979708"/>
    <lineage>
        <taxon>Eukaryota</taxon>
        <taxon>Fungi</taxon>
        <taxon>Fungi incertae sedis</taxon>
        <taxon>Mucoromycota</taxon>
        <taxon>Mortierellomycotina</taxon>
        <taxon>Mortierellomycetes</taxon>
        <taxon>Mortierellales</taxon>
        <taxon>Mortierellaceae</taxon>
        <taxon>Mortierella</taxon>
    </lineage>
</organism>
<dbReference type="Gene3D" id="3.40.50.300">
    <property type="entry name" value="P-loop containing nucleotide triphosphate hydrolases"/>
    <property type="match status" value="3"/>
</dbReference>
<dbReference type="Proteomes" id="UP000723463">
    <property type="component" value="Unassembled WGS sequence"/>
</dbReference>
<dbReference type="AlphaFoldDB" id="A0A9P6F4F8"/>
<keyword evidence="1" id="KW-0547">Nucleotide-binding</keyword>
<evidence type="ECO:0000313" key="3">
    <source>
        <dbReference type="EMBL" id="KAF9542095.1"/>
    </source>
</evidence>
<evidence type="ECO:0000256" key="2">
    <source>
        <dbReference type="ARBA" id="ARBA00022840"/>
    </source>
</evidence>
<sequence length="201" mass="22861">MNLAERLIHYIKNLAQEPPTATYLHRQPPLSLVWPSEGSLEFKNLTLRYRPDLLLVLRDISFSIHAGHKVGVVGRTDPVLFESTFRYNLDPLERHKEQELWQALEMSDLKSYVQAQEGGLDAVVLAKDMATDVLIQRAIRSDFADTIVMAIAHRISTIIDYDRILVMHDGQVAEYDTLQALLQDPYSIFSSLVNESGVLSR</sequence>
<dbReference type="GO" id="GO:0042626">
    <property type="term" value="F:ATPase-coupled transmembrane transporter activity"/>
    <property type="evidence" value="ECO:0007669"/>
    <property type="project" value="TreeGrafter"/>
</dbReference>
<dbReference type="SUPFAM" id="SSF52540">
    <property type="entry name" value="P-loop containing nucleoside triphosphate hydrolases"/>
    <property type="match status" value="1"/>
</dbReference>
<protein>
    <submittedName>
        <fullName evidence="3">ATP-binding cassette sub- C member 8</fullName>
    </submittedName>
</protein>
<keyword evidence="4" id="KW-1185">Reference proteome</keyword>
<dbReference type="GO" id="GO:0005524">
    <property type="term" value="F:ATP binding"/>
    <property type="evidence" value="ECO:0007669"/>
    <property type="project" value="UniProtKB-KW"/>
</dbReference>
<gene>
    <name evidence="3" type="primary">ABCC8</name>
    <name evidence="3" type="ORF">EC957_002314</name>
</gene>
<evidence type="ECO:0000313" key="4">
    <source>
        <dbReference type="Proteomes" id="UP000723463"/>
    </source>
</evidence>
<name>A0A9P6F4F8_9FUNG</name>
<evidence type="ECO:0000256" key="1">
    <source>
        <dbReference type="ARBA" id="ARBA00022741"/>
    </source>
</evidence>